<evidence type="ECO:0000256" key="5">
    <source>
        <dbReference type="ARBA" id="ARBA00023242"/>
    </source>
</evidence>
<feature type="region of interest" description="Disordered" evidence="6">
    <location>
        <begin position="126"/>
        <end position="174"/>
    </location>
</feature>
<comment type="subcellular location">
    <subcellularLocation>
        <location evidence="1">Nucleus</location>
    </subcellularLocation>
</comment>
<dbReference type="InterPro" id="IPR016177">
    <property type="entry name" value="DNA-bd_dom_sf"/>
</dbReference>
<feature type="compositionally biased region" description="Basic and acidic residues" evidence="6">
    <location>
        <begin position="132"/>
        <end position="144"/>
    </location>
</feature>
<evidence type="ECO:0000313" key="8">
    <source>
        <dbReference type="Proteomes" id="UP000236630"/>
    </source>
</evidence>
<feature type="region of interest" description="Disordered" evidence="6">
    <location>
        <begin position="1"/>
        <end position="21"/>
    </location>
</feature>
<protein>
    <recommendedName>
        <fullName evidence="9">MBD domain-containing protein</fullName>
    </recommendedName>
</protein>
<dbReference type="Proteomes" id="UP000236630">
    <property type="component" value="Unassembled WGS sequence"/>
</dbReference>
<evidence type="ECO:0000256" key="4">
    <source>
        <dbReference type="ARBA" id="ARBA00023163"/>
    </source>
</evidence>
<dbReference type="Gene3D" id="3.30.890.10">
    <property type="entry name" value="Methyl-cpg-binding Protein 2, Chain A"/>
    <property type="match status" value="1"/>
</dbReference>
<dbReference type="GO" id="GO:0005634">
    <property type="term" value="C:nucleus"/>
    <property type="evidence" value="ECO:0007669"/>
    <property type="project" value="UniProtKB-SubCell"/>
</dbReference>
<keyword evidence="3" id="KW-0238">DNA-binding</keyword>
<keyword evidence="5" id="KW-0539">Nucleus</keyword>
<dbReference type="AlphaFoldDB" id="A0A2H5P768"/>
<dbReference type="EMBL" id="BDQV01000041">
    <property type="protein sequence ID" value="GAY47945.1"/>
    <property type="molecule type" value="Genomic_DNA"/>
</dbReference>
<dbReference type="SUPFAM" id="SSF54171">
    <property type="entry name" value="DNA-binding domain"/>
    <property type="match status" value="1"/>
</dbReference>
<sequence length="198" mass="22523">MEEAGSSTRRRGRKAKGPFLDGKKVGLPDGWYYEQRPRTSVKYIGKIDQIVKVRLTMSSLSFYYEPGTNKQFRSIKEVNKHLESKQKKIQLTTPPALPENHRHNPVTPPVVDLACDCGSNIPKKKRSIAAKQRGEISRNDHQELESPPAIDPTNDSGSNLPRKKRSIDTRKRREITWGFADAETGKPRNLDLNKISLY</sequence>
<organism evidence="7 8">
    <name type="scientific">Citrus unshiu</name>
    <name type="common">Satsuma mandarin</name>
    <name type="synonym">Citrus nobilis var. unshiu</name>
    <dbReference type="NCBI Taxonomy" id="55188"/>
    <lineage>
        <taxon>Eukaryota</taxon>
        <taxon>Viridiplantae</taxon>
        <taxon>Streptophyta</taxon>
        <taxon>Embryophyta</taxon>
        <taxon>Tracheophyta</taxon>
        <taxon>Spermatophyta</taxon>
        <taxon>Magnoliopsida</taxon>
        <taxon>eudicotyledons</taxon>
        <taxon>Gunneridae</taxon>
        <taxon>Pentapetalae</taxon>
        <taxon>rosids</taxon>
        <taxon>malvids</taxon>
        <taxon>Sapindales</taxon>
        <taxon>Rutaceae</taxon>
        <taxon>Aurantioideae</taxon>
        <taxon>Citrus</taxon>
    </lineage>
</organism>
<keyword evidence="2" id="KW-0805">Transcription regulation</keyword>
<evidence type="ECO:0000256" key="3">
    <source>
        <dbReference type="ARBA" id="ARBA00023125"/>
    </source>
</evidence>
<keyword evidence="8" id="KW-1185">Reference proteome</keyword>
<gene>
    <name evidence="7" type="ORF">CUMW_108250</name>
</gene>
<comment type="caution">
    <text evidence="7">The sequence shown here is derived from an EMBL/GenBank/DDBJ whole genome shotgun (WGS) entry which is preliminary data.</text>
</comment>
<proteinExistence type="predicted"/>
<evidence type="ECO:0000256" key="6">
    <source>
        <dbReference type="SAM" id="MobiDB-lite"/>
    </source>
</evidence>
<name>A0A2H5P768_CITUN</name>
<reference evidence="7 8" key="1">
    <citation type="journal article" date="2017" name="Front. Genet.">
        <title>Draft sequencing of the heterozygous diploid genome of Satsuma (Citrus unshiu Marc.) using a hybrid assembly approach.</title>
        <authorList>
            <person name="Shimizu T."/>
            <person name="Tanizawa Y."/>
            <person name="Mochizuki T."/>
            <person name="Nagasaki H."/>
            <person name="Yoshioka T."/>
            <person name="Toyoda A."/>
            <person name="Fujiyama A."/>
            <person name="Kaminuma E."/>
            <person name="Nakamura Y."/>
        </authorList>
    </citation>
    <scope>NUCLEOTIDE SEQUENCE [LARGE SCALE GENOMIC DNA]</scope>
    <source>
        <strain evidence="8">cv. Miyagawa wase</strain>
    </source>
</reference>
<evidence type="ECO:0008006" key="9">
    <source>
        <dbReference type="Google" id="ProtNLM"/>
    </source>
</evidence>
<evidence type="ECO:0000256" key="2">
    <source>
        <dbReference type="ARBA" id="ARBA00023015"/>
    </source>
</evidence>
<evidence type="ECO:0000313" key="7">
    <source>
        <dbReference type="EMBL" id="GAY47945.1"/>
    </source>
</evidence>
<dbReference type="GO" id="GO:0003677">
    <property type="term" value="F:DNA binding"/>
    <property type="evidence" value="ECO:0007669"/>
    <property type="project" value="UniProtKB-KW"/>
</dbReference>
<evidence type="ECO:0000256" key="1">
    <source>
        <dbReference type="ARBA" id="ARBA00004123"/>
    </source>
</evidence>
<accession>A0A2H5P768</accession>
<keyword evidence="4" id="KW-0804">Transcription</keyword>